<organism evidence="1 2">
    <name type="scientific">Streptomyces macrolidinus</name>
    <dbReference type="NCBI Taxonomy" id="2952607"/>
    <lineage>
        <taxon>Bacteria</taxon>
        <taxon>Bacillati</taxon>
        <taxon>Actinomycetota</taxon>
        <taxon>Actinomycetes</taxon>
        <taxon>Kitasatosporales</taxon>
        <taxon>Streptomycetaceae</taxon>
        <taxon>Streptomyces</taxon>
    </lineage>
</organism>
<gene>
    <name evidence="1" type="ORF">NGF19_18425</name>
</gene>
<sequence length="111" mass="11765">MGQPVRRSADYSSSAPPTPDLGAAVAAAHALHPAALPTIERRALYYTDLATAHGQWGHRDACLAALLEAERWAPEETRSRPRVRALVGGLLVSGRSSLELRALAARCGALT</sequence>
<evidence type="ECO:0000313" key="1">
    <source>
        <dbReference type="EMBL" id="MCN9242748.1"/>
    </source>
</evidence>
<comment type="caution">
    <text evidence="1">The sequence shown here is derived from an EMBL/GenBank/DDBJ whole genome shotgun (WGS) entry which is preliminary data.</text>
</comment>
<keyword evidence="2" id="KW-1185">Reference proteome</keyword>
<dbReference type="EMBL" id="JAMWMR010000016">
    <property type="protein sequence ID" value="MCN9242748.1"/>
    <property type="molecule type" value="Genomic_DNA"/>
</dbReference>
<reference evidence="1 2" key="1">
    <citation type="submission" date="2022-05" db="EMBL/GenBank/DDBJ databases">
        <title>Streptomyces sp. nov. RY43-2 isolated from soil of a peat swamp forest.</title>
        <authorList>
            <person name="Kanchanasin P."/>
            <person name="Tanasupawat S."/>
            <person name="Phongsopitanun W."/>
        </authorList>
    </citation>
    <scope>NUCLEOTIDE SEQUENCE [LARGE SCALE GENOMIC DNA]</scope>
    <source>
        <strain evidence="1 2">RY43-2</strain>
    </source>
</reference>
<evidence type="ECO:0000313" key="2">
    <source>
        <dbReference type="Proteomes" id="UP001523219"/>
    </source>
</evidence>
<dbReference type="Proteomes" id="UP001523219">
    <property type="component" value="Unassembled WGS sequence"/>
</dbReference>
<evidence type="ECO:0008006" key="3">
    <source>
        <dbReference type="Google" id="ProtNLM"/>
    </source>
</evidence>
<protein>
    <recommendedName>
        <fullName evidence="3">LuxR family transcriptional regulator</fullName>
    </recommendedName>
</protein>
<proteinExistence type="predicted"/>
<dbReference type="RefSeq" id="WP_252426060.1">
    <property type="nucleotide sequence ID" value="NZ_JAMWMR010000016.1"/>
</dbReference>
<name>A0ABT0ZGM7_9ACTN</name>
<accession>A0ABT0ZGM7</accession>